<protein>
    <submittedName>
        <fullName evidence="1">Uncharacterized protein</fullName>
    </submittedName>
</protein>
<dbReference type="Proteomes" id="UP000189796">
    <property type="component" value="Chromosome I"/>
</dbReference>
<proteinExistence type="predicted"/>
<evidence type="ECO:0000313" key="2">
    <source>
        <dbReference type="Proteomes" id="UP000189796"/>
    </source>
</evidence>
<organism evidence="1 2">
    <name type="scientific">Bradyrhizobium erythrophlei</name>
    <dbReference type="NCBI Taxonomy" id="1437360"/>
    <lineage>
        <taxon>Bacteria</taxon>
        <taxon>Pseudomonadati</taxon>
        <taxon>Pseudomonadota</taxon>
        <taxon>Alphaproteobacteria</taxon>
        <taxon>Hyphomicrobiales</taxon>
        <taxon>Nitrobacteraceae</taxon>
        <taxon>Bradyrhizobium</taxon>
    </lineage>
</organism>
<dbReference type="EMBL" id="LT670817">
    <property type="protein sequence ID" value="SHG84931.1"/>
    <property type="molecule type" value="Genomic_DNA"/>
</dbReference>
<name>A0A1M5N5Z3_9BRAD</name>
<gene>
    <name evidence="1" type="ORF">SAMN05443248_2850</name>
</gene>
<reference evidence="1 2" key="1">
    <citation type="submission" date="2016-11" db="EMBL/GenBank/DDBJ databases">
        <authorList>
            <person name="Jaros S."/>
            <person name="Januszkiewicz K."/>
            <person name="Wedrychowicz H."/>
        </authorList>
    </citation>
    <scope>NUCLEOTIDE SEQUENCE [LARGE SCALE GENOMIC DNA]</scope>
    <source>
        <strain evidence="1 2">GAS138</strain>
    </source>
</reference>
<evidence type="ECO:0000313" key="1">
    <source>
        <dbReference type="EMBL" id="SHG84931.1"/>
    </source>
</evidence>
<sequence length="71" mass="8441">MRNPIMIDYSHSRAITRQIGEGLRTSLREDQELPASLRLQIDRLRQLEGQSQPNIAKPATRWWARRPRMWS</sequence>
<dbReference type="AlphaFoldDB" id="A0A1M5N5Z3"/>
<accession>A0A1M5N5Z3</accession>